<evidence type="ECO:0000313" key="1">
    <source>
        <dbReference type="EMBL" id="AKB52185.1"/>
    </source>
</evidence>
<sequence length="77" mass="9055">MKYYHHLLGHRNFLQLSGSEPADPRNFKIRENKKQNNKIQSLPAFFKGPKILEPKNFLPEQTDYQIFRGPEISAQVD</sequence>
<dbReference type="AlphaFoldDB" id="A0A0E3QQ63"/>
<dbReference type="Proteomes" id="UP000033038">
    <property type="component" value="Chromosome"/>
</dbReference>
<protein>
    <submittedName>
        <fullName evidence="1">Uncharacterized protein</fullName>
    </submittedName>
</protein>
<proteinExistence type="predicted"/>
<evidence type="ECO:0000313" key="2">
    <source>
        <dbReference type="Proteomes" id="UP000033038"/>
    </source>
</evidence>
<organism evidence="1 2">
    <name type="scientific">Methanosarcina barkeri str. Wiesmoor</name>
    <dbReference type="NCBI Taxonomy" id="1434109"/>
    <lineage>
        <taxon>Archaea</taxon>
        <taxon>Methanobacteriati</taxon>
        <taxon>Methanobacteriota</taxon>
        <taxon>Stenosarchaea group</taxon>
        <taxon>Methanomicrobia</taxon>
        <taxon>Methanosarcinales</taxon>
        <taxon>Methanosarcinaceae</taxon>
        <taxon>Methanosarcina</taxon>
    </lineage>
</organism>
<dbReference type="KEGG" id="mbw:MSBRW_2932"/>
<dbReference type="HOGENOM" id="CLU_193451_0_0_2"/>
<dbReference type="EMBL" id="CP009526">
    <property type="protein sequence ID" value="AKB52185.1"/>
    <property type="molecule type" value="Genomic_DNA"/>
</dbReference>
<reference evidence="1 2" key="1">
    <citation type="submission" date="2014-07" db="EMBL/GenBank/DDBJ databases">
        <title>Methanogenic archaea and the global carbon cycle.</title>
        <authorList>
            <person name="Henriksen J.R."/>
            <person name="Luke J."/>
            <person name="Reinhart S."/>
            <person name="Benedict M.N."/>
            <person name="Youngblut N.D."/>
            <person name="Metcalf M.E."/>
            <person name="Whitaker R.J."/>
            <person name="Metcalf W.W."/>
        </authorList>
    </citation>
    <scope>NUCLEOTIDE SEQUENCE [LARGE SCALE GENOMIC DNA]</scope>
    <source>
        <strain evidence="1 2">Wiesmoor</strain>
    </source>
</reference>
<dbReference type="PATRIC" id="fig|1434109.4.peg.3812"/>
<gene>
    <name evidence="1" type="ORF">MSBRW_2932</name>
</gene>
<accession>A0A0E3QQ63</accession>
<name>A0A0E3QQ63_METBA</name>